<dbReference type="InterPro" id="IPR030386">
    <property type="entry name" value="G_GB1_RHD3_dom"/>
</dbReference>
<evidence type="ECO:0000256" key="3">
    <source>
        <dbReference type="PROSITE-ProRule" id="PRU01052"/>
    </source>
</evidence>
<evidence type="ECO:0000256" key="4">
    <source>
        <dbReference type="SAM" id="Coils"/>
    </source>
</evidence>
<evidence type="ECO:0000313" key="8">
    <source>
        <dbReference type="Proteomes" id="UP000444721"/>
    </source>
</evidence>
<dbReference type="AlphaFoldDB" id="A0A6A5BGA1"/>
<gene>
    <name evidence="7" type="ORF">FDP41_008689</name>
</gene>
<dbReference type="VEuPathDB" id="AmoebaDB:NF0023100"/>
<sequence>MSAQSRSSSTVESNSNTPTDRCTHTLFSEKGLPISSSPFLLFRYNTNSAKWEMNEQAKTVLSNATTSKCILHVVSVVGAYRLGKSYLMNRLLHHECTPQNKGFELGHSIHSHTKGVWAWGERSHQDERHILLCLDTEGLLDANREDGNDEDDDDDSGSKFDTSLFCLMTMLSSTLIFNFSTRITSDDVRQISFAAHFSTLLFTDKRKQLELKEKKKHVKKDQNEEQEEGYDEEEIVNYTPRLIWLIRDMTLALNGTEKDYLDSVLQENTKTKKNREKETNKTKTAIKKFFKNKMELLTIPPPTADPEIMKKIEYIPHKDTSKLSALFVEKMELMVNKIRSEVSPKKILSPFHNTEMFLTPPLLYHYCSKLLNDLNENSDKIDLPNAFEYVLNQQVEYFMLNAEREYEQTMKEGCEQKFPMEEFELLEMHTKVFNKLCQESREEIPSCKQKEVIHRLFSKLGYIQSSSRDVNHETANSDLKSNVSPSMINYDSPLIRNTKLETLIMRNRDASHEWCEKIYEECLSQLRESLSNCENIQSFMDLSKRMQQILLQKCVGPARANCLSTFSKELVALRELVYHHLKIKESERQIIELREHTMKLEQEKAIHEEEFKHEKQVILEAMKSLERQQEMLREQMEQERRLHSQELQNLRSELNSKASSSSAIPSSHLVINKYYYDDDDDDYFYGSSSRRSSKSSSSSSNSGKKFYKGGQFLPGGGRAPKGGIWM</sequence>
<feature type="compositionally biased region" description="Low complexity" evidence="5">
    <location>
        <begin position="686"/>
        <end position="704"/>
    </location>
</feature>
<evidence type="ECO:0000256" key="2">
    <source>
        <dbReference type="ARBA" id="ARBA00023134"/>
    </source>
</evidence>
<name>A0A6A5BGA1_NAEFO</name>
<dbReference type="SUPFAM" id="SSF52540">
    <property type="entry name" value="P-loop containing nucleoside triphosphate hydrolases"/>
    <property type="match status" value="1"/>
</dbReference>
<dbReference type="Proteomes" id="UP000444721">
    <property type="component" value="Unassembled WGS sequence"/>
</dbReference>
<dbReference type="InterPro" id="IPR027417">
    <property type="entry name" value="P-loop_NTPase"/>
</dbReference>
<dbReference type="OrthoDB" id="10267472at2759"/>
<dbReference type="PANTHER" id="PTHR10751">
    <property type="entry name" value="GUANYLATE BINDING PROTEIN"/>
    <property type="match status" value="1"/>
</dbReference>
<dbReference type="GeneID" id="68115907"/>
<dbReference type="EMBL" id="VFQX01000063">
    <property type="protein sequence ID" value="KAF0973025.1"/>
    <property type="molecule type" value="Genomic_DNA"/>
</dbReference>
<reference evidence="7 8" key="1">
    <citation type="journal article" date="2019" name="Sci. Rep.">
        <title>Nanopore sequencing improves the draft genome of the human pathogenic amoeba Naegleria fowleri.</title>
        <authorList>
            <person name="Liechti N."/>
            <person name="Schurch N."/>
            <person name="Bruggmann R."/>
            <person name="Wittwer M."/>
        </authorList>
    </citation>
    <scope>NUCLEOTIDE SEQUENCE [LARGE SCALE GENOMIC DNA]</scope>
    <source>
        <strain evidence="7 8">ATCC 30894</strain>
    </source>
</reference>
<keyword evidence="4" id="KW-0175">Coiled coil</keyword>
<comment type="caution">
    <text evidence="7">The sequence shown here is derived from an EMBL/GenBank/DDBJ whole genome shotgun (WGS) entry which is preliminary data.</text>
</comment>
<dbReference type="RefSeq" id="XP_044557738.1">
    <property type="nucleotide sequence ID" value="XM_044712569.1"/>
</dbReference>
<dbReference type="GO" id="GO:0003924">
    <property type="term" value="F:GTPase activity"/>
    <property type="evidence" value="ECO:0007669"/>
    <property type="project" value="InterPro"/>
</dbReference>
<dbReference type="VEuPathDB" id="AmoebaDB:FDP41_008689"/>
<evidence type="ECO:0000256" key="1">
    <source>
        <dbReference type="ARBA" id="ARBA00022741"/>
    </source>
</evidence>
<proteinExistence type="inferred from homology"/>
<dbReference type="Gene3D" id="3.40.50.300">
    <property type="entry name" value="P-loop containing nucleotide triphosphate hydrolases"/>
    <property type="match status" value="1"/>
</dbReference>
<feature type="domain" description="GB1/RHD3-type G" evidence="6">
    <location>
        <begin position="68"/>
        <end position="187"/>
    </location>
</feature>
<dbReference type="InterPro" id="IPR015894">
    <property type="entry name" value="Guanylate-bd_N"/>
</dbReference>
<feature type="compositionally biased region" description="Low complexity" evidence="5">
    <location>
        <begin position="1"/>
        <end position="17"/>
    </location>
</feature>
<feature type="region of interest" description="Disordered" evidence="5">
    <location>
        <begin position="1"/>
        <end position="22"/>
    </location>
</feature>
<organism evidence="7 8">
    <name type="scientific">Naegleria fowleri</name>
    <name type="common">Brain eating amoeba</name>
    <dbReference type="NCBI Taxonomy" id="5763"/>
    <lineage>
        <taxon>Eukaryota</taxon>
        <taxon>Discoba</taxon>
        <taxon>Heterolobosea</taxon>
        <taxon>Tetramitia</taxon>
        <taxon>Eutetramitia</taxon>
        <taxon>Vahlkampfiidae</taxon>
        <taxon>Naegleria</taxon>
    </lineage>
</organism>
<feature type="coiled-coil region" evidence="4">
    <location>
        <begin position="583"/>
        <end position="653"/>
    </location>
</feature>
<dbReference type="VEuPathDB" id="AmoebaDB:NfTy_007970"/>
<feature type="compositionally biased region" description="Gly residues" evidence="5">
    <location>
        <begin position="712"/>
        <end position="726"/>
    </location>
</feature>
<dbReference type="Pfam" id="PF02263">
    <property type="entry name" value="GBP"/>
    <property type="match status" value="1"/>
</dbReference>
<feature type="region of interest" description="Disordered" evidence="5">
    <location>
        <begin position="686"/>
        <end position="726"/>
    </location>
</feature>
<evidence type="ECO:0000256" key="5">
    <source>
        <dbReference type="SAM" id="MobiDB-lite"/>
    </source>
</evidence>
<dbReference type="GO" id="GO:0005525">
    <property type="term" value="F:GTP binding"/>
    <property type="evidence" value="ECO:0007669"/>
    <property type="project" value="UniProtKB-KW"/>
</dbReference>
<keyword evidence="8" id="KW-1185">Reference proteome</keyword>
<keyword evidence="1" id="KW-0547">Nucleotide-binding</keyword>
<accession>A0A6A5BGA1</accession>
<evidence type="ECO:0000259" key="6">
    <source>
        <dbReference type="PROSITE" id="PS51715"/>
    </source>
</evidence>
<comment type="similarity">
    <text evidence="3">Belongs to the TRAFAC class dynamin-like GTPase superfamily. GB1/RHD3 GTPase family.</text>
</comment>
<evidence type="ECO:0000313" key="7">
    <source>
        <dbReference type="EMBL" id="KAF0973025.1"/>
    </source>
</evidence>
<protein>
    <recommendedName>
        <fullName evidence="6">GB1/RHD3-type G domain-containing protein</fullName>
    </recommendedName>
</protein>
<dbReference type="PROSITE" id="PS51715">
    <property type="entry name" value="G_GB1_RHD3"/>
    <property type="match status" value="1"/>
</dbReference>
<dbReference type="OMA" id="DRQSGFR"/>
<keyword evidence="2" id="KW-0342">GTP-binding</keyword>